<dbReference type="KEGG" id="ots:OTBS_1023"/>
<evidence type="ECO:0000256" key="2">
    <source>
        <dbReference type="ARBA" id="ARBA00006434"/>
    </source>
</evidence>
<evidence type="ECO:0000256" key="7">
    <source>
        <dbReference type="RuleBase" id="RU362091"/>
    </source>
</evidence>
<dbReference type="HOGENOM" id="CLU_018808_1_0_5"/>
<reference evidence="9 10" key="1">
    <citation type="journal article" date="2007" name="Proc. Natl. Acad. Sci. U.S.A.">
        <title>The Orientia tsutsugamushi genome reveals massive proliferation of conjugative type IV secretion system and host-cell interaction genes.</title>
        <authorList>
            <person name="Cho N.-H."/>
            <person name="Kim H.-R."/>
            <person name="Lee J.-H."/>
            <person name="Kim S.-Y."/>
            <person name="Kim J."/>
            <person name="Cha S."/>
            <person name="Kim S.-Y."/>
            <person name="Darby A.C."/>
            <person name="Fuxelius H.-H."/>
            <person name="Yin J."/>
            <person name="Kim J.H."/>
            <person name="Kim J."/>
            <person name="Lee S.J."/>
            <person name="Koh Y.-S."/>
            <person name="Jang W.-J."/>
            <person name="Park K.-H."/>
            <person name="Andersson S.G.E."/>
            <person name="Choi M.-S."/>
            <person name="Kim I.-S."/>
        </authorList>
    </citation>
    <scope>NUCLEOTIDE SEQUENCE [LARGE SCALE GENOMIC DNA]</scope>
    <source>
        <strain evidence="9 10">Boryong</strain>
    </source>
</reference>
<dbReference type="Proteomes" id="UP000001565">
    <property type="component" value="Chromosome"/>
</dbReference>
<evidence type="ECO:0000256" key="3">
    <source>
        <dbReference type="ARBA" id="ARBA00022448"/>
    </source>
</evidence>
<comment type="similarity">
    <text evidence="2 7">Belongs to the sodium:solute symporter (SSF) (TC 2.A.21) family.</text>
</comment>
<comment type="subcellular location">
    <subcellularLocation>
        <location evidence="1">Membrane</location>
        <topology evidence="1">Multi-pass membrane protein</topology>
    </subcellularLocation>
</comment>
<dbReference type="CDD" id="cd10322">
    <property type="entry name" value="SLC5sbd"/>
    <property type="match status" value="1"/>
</dbReference>
<dbReference type="PROSITE" id="PS50283">
    <property type="entry name" value="NA_SOLUT_SYMP_3"/>
    <property type="match status" value="1"/>
</dbReference>
<dbReference type="InterPro" id="IPR050277">
    <property type="entry name" value="Sodium:Solute_Symporter"/>
</dbReference>
<dbReference type="PANTHER" id="PTHR48086:SF7">
    <property type="entry name" value="SODIUM-SOLUTE SYMPORTER-RELATED"/>
    <property type="match status" value="1"/>
</dbReference>
<dbReference type="GO" id="GO:0022857">
    <property type="term" value="F:transmembrane transporter activity"/>
    <property type="evidence" value="ECO:0007669"/>
    <property type="project" value="InterPro"/>
</dbReference>
<dbReference type="AlphaFoldDB" id="A5CDT4"/>
<dbReference type="PANTHER" id="PTHR48086">
    <property type="entry name" value="SODIUM/PROLINE SYMPORTER-RELATED"/>
    <property type="match status" value="1"/>
</dbReference>
<dbReference type="InterPro" id="IPR038377">
    <property type="entry name" value="Na/Glc_symporter_sf"/>
</dbReference>
<gene>
    <name evidence="9" type="primary">panF</name>
    <name evidence="9" type="ordered locus">OTBS_1023</name>
</gene>
<feature type="transmembrane region" description="Helical" evidence="8">
    <location>
        <begin position="366"/>
        <end position="385"/>
    </location>
</feature>
<proteinExistence type="inferred from homology"/>
<dbReference type="InterPro" id="IPR001734">
    <property type="entry name" value="Na/solute_symporter"/>
</dbReference>
<keyword evidence="3" id="KW-0813">Transport</keyword>
<evidence type="ECO:0000256" key="6">
    <source>
        <dbReference type="ARBA" id="ARBA00023136"/>
    </source>
</evidence>
<sequence length="484" mass="53265">MRKFKMLALNIDIILVGLFLISNLAIGLWYGKEVKSTKDYALGGRNFSTATLTATLIATWIGGSTFSFRVYQIYSVGILSLLSIIGQTLCLLIFAYILTPRMQEFFGKLSVAEVMGDLYGKHIRTIVAICSIIISSTMIAMQIKVFSAVFNHFLGLDSVYATLLSSAVVIIYSAFGGVRAVVFTDIFQALAFGVFIPTLAMLIWGMFGSWDSIVNTLTTNHMFNPKILLDYHNSNTLKYYGVFFYDVIPCFLPASFHRVLIARNTEQAANAFKIMTVIYLLFCFFAGCIGLTLLSSNQNIEASNLIPYIIDSYSYAGFKGLVVIGISAMIMSTADSYINSASVIFVNDLCKPLGLFQNNIKLELTAVRIFAIVIGVVGLYVALLQRNLLDILLFGASFYIPTVGIPLLFTILGFRTTTRVILAGMIAGISTSFIWNTYFNTAIPIGDLIPATIANFVVMMIMHYSLGELGGWVGPSNCKQKLNV</sequence>
<feature type="transmembrane region" description="Helical" evidence="8">
    <location>
        <begin position="313"/>
        <end position="331"/>
    </location>
</feature>
<feature type="transmembrane region" description="Helical" evidence="8">
    <location>
        <begin position="42"/>
        <end position="61"/>
    </location>
</feature>
<organism evidence="9 10">
    <name type="scientific">Orientia tsutsugamushi (strain Boryong)</name>
    <name type="common">Rickettsia tsutsugamushi</name>
    <dbReference type="NCBI Taxonomy" id="357244"/>
    <lineage>
        <taxon>Bacteria</taxon>
        <taxon>Pseudomonadati</taxon>
        <taxon>Pseudomonadota</taxon>
        <taxon>Alphaproteobacteria</taxon>
        <taxon>Rickettsiales</taxon>
        <taxon>Rickettsiaceae</taxon>
        <taxon>Rickettsieae</taxon>
        <taxon>Orientia</taxon>
    </lineage>
</organism>
<feature type="transmembrane region" description="Helical" evidence="8">
    <location>
        <begin position="272"/>
        <end position="293"/>
    </location>
</feature>
<feature type="transmembrane region" description="Helical" evidence="8">
    <location>
        <begin position="125"/>
        <end position="147"/>
    </location>
</feature>
<feature type="transmembrane region" description="Helical" evidence="8">
    <location>
        <begin position="239"/>
        <end position="260"/>
    </location>
</feature>
<dbReference type="eggNOG" id="COG0591">
    <property type="taxonomic scope" value="Bacteria"/>
</dbReference>
<evidence type="ECO:0000313" key="9">
    <source>
        <dbReference type="EMBL" id="CAM80089.1"/>
    </source>
</evidence>
<feature type="transmembrane region" description="Helical" evidence="8">
    <location>
        <begin position="420"/>
        <end position="439"/>
    </location>
</feature>
<feature type="transmembrane region" description="Helical" evidence="8">
    <location>
        <begin position="6"/>
        <end position="30"/>
    </location>
</feature>
<accession>A5CDT4</accession>
<evidence type="ECO:0000256" key="5">
    <source>
        <dbReference type="ARBA" id="ARBA00022989"/>
    </source>
</evidence>
<feature type="transmembrane region" description="Helical" evidence="8">
    <location>
        <begin position="391"/>
        <end position="413"/>
    </location>
</feature>
<keyword evidence="5 8" id="KW-1133">Transmembrane helix</keyword>
<dbReference type="GO" id="GO:0005886">
    <property type="term" value="C:plasma membrane"/>
    <property type="evidence" value="ECO:0007669"/>
    <property type="project" value="TreeGrafter"/>
</dbReference>
<dbReference type="Gene3D" id="1.20.1730.10">
    <property type="entry name" value="Sodium/glucose cotransporter"/>
    <property type="match status" value="1"/>
</dbReference>
<feature type="transmembrane region" description="Helical" evidence="8">
    <location>
        <begin position="73"/>
        <end position="98"/>
    </location>
</feature>
<feature type="transmembrane region" description="Helical" evidence="8">
    <location>
        <begin position="159"/>
        <end position="182"/>
    </location>
</feature>
<evidence type="ECO:0000256" key="1">
    <source>
        <dbReference type="ARBA" id="ARBA00004141"/>
    </source>
</evidence>
<evidence type="ECO:0000256" key="4">
    <source>
        <dbReference type="ARBA" id="ARBA00022692"/>
    </source>
</evidence>
<feature type="transmembrane region" description="Helical" evidence="8">
    <location>
        <begin position="189"/>
        <end position="207"/>
    </location>
</feature>
<evidence type="ECO:0000256" key="8">
    <source>
        <dbReference type="SAM" id="Phobius"/>
    </source>
</evidence>
<protein>
    <submittedName>
        <fullName evidence="9">Sodium/pantothenate symporter</fullName>
    </submittedName>
</protein>
<dbReference type="Pfam" id="PF00474">
    <property type="entry name" value="SSF"/>
    <property type="match status" value="1"/>
</dbReference>
<keyword evidence="4 8" id="KW-0812">Transmembrane</keyword>
<dbReference type="EMBL" id="AM494475">
    <property type="protein sequence ID" value="CAM80089.1"/>
    <property type="molecule type" value="Genomic_DNA"/>
</dbReference>
<evidence type="ECO:0000313" key="10">
    <source>
        <dbReference type="Proteomes" id="UP000001565"/>
    </source>
</evidence>
<keyword evidence="6 8" id="KW-0472">Membrane</keyword>
<feature type="transmembrane region" description="Helical" evidence="8">
    <location>
        <begin position="445"/>
        <end position="466"/>
    </location>
</feature>
<name>A5CDT4_ORITB</name>